<dbReference type="CDD" id="cd05387">
    <property type="entry name" value="BY-kinase"/>
    <property type="match status" value="1"/>
</dbReference>
<feature type="coiled-coil region" evidence="9">
    <location>
        <begin position="143"/>
        <end position="189"/>
    </location>
</feature>
<feature type="domain" description="CobQ/CobB/MinD/ParA nucleotide binding" evidence="10">
    <location>
        <begin position="508"/>
        <end position="661"/>
    </location>
</feature>
<keyword evidence="7" id="KW-1133">Transmembrane helix</keyword>
<evidence type="ECO:0000256" key="2">
    <source>
        <dbReference type="ARBA" id="ARBA00006683"/>
    </source>
</evidence>
<feature type="domain" description="Polysaccharide chain length determinant N-terminal" evidence="11">
    <location>
        <begin position="3"/>
        <end position="93"/>
    </location>
</feature>
<comment type="subcellular location">
    <subcellularLocation>
        <location evidence="1">Cell membrane</location>
        <topology evidence="1">Multi-pass membrane protein</topology>
    </subcellularLocation>
</comment>
<evidence type="ECO:0000256" key="7">
    <source>
        <dbReference type="ARBA" id="ARBA00022989"/>
    </source>
</evidence>
<dbReference type="Pfam" id="PF01656">
    <property type="entry name" value="CbiA"/>
    <property type="match status" value="1"/>
</dbReference>
<dbReference type="OrthoDB" id="570358at2"/>
<comment type="caution">
    <text evidence="14">The sequence shown here is derived from an EMBL/GenBank/DDBJ whole genome shotgun (WGS) entry which is preliminary data.</text>
</comment>
<dbReference type="SUPFAM" id="SSF52540">
    <property type="entry name" value="P-loop containing nucleoside triphosphate hydrolases"/>
    <property type="match status" value="1"/>
</dbReference>
<comment type="similarity">
    <text evidence="2">Belongs to the CpsC/CapA family.</text>
</comment>
<dbReference type="InterPro" id="IPR002586">
    <property type="entry name" value="CobQ/CobB/MinD/ParA_Nub-bd_dom"/>
</dbReference>
<feature type="domain" description="Tyrosine-protein kinase G-rich" evidence="12">
    <location>
        <begin position="363"/>
        <end position="438"/>
    </location>
</feature>
<dbReference type="GO" id="GO:0005886">
    <property type="term" value="C:plasma membrane"/>
    <property type="evidence" value="ECO:0007669"/>
    <property type="project" value="UniProtKB-SubCell"/>
</dbReference>
<dbReference type="Pfam" id="PF13807">
    <property type="entry name" value="GNVR"/>
    <property type="match status" value="1"/>
</dbReference>
<evidence type="ECO:0000256" key="1">
    <source>
        <dbReference type="ARBA" id="ARBA00004651"/>
    </source>
</evidence>
<evidence type="ECO:0000259" key="12">
    <source>
        <dbReference type="Pfam" id="PF13807"/>
    </source>
</evidence>
<organism evidence="14">
    <name type="scientific">Tolypothrix bouteillei VB521301</name>
    <dbReference type="NCBI Taxonomy" id="1479485"/>
    <lineage>
        <taxon>Bacteria</taxon>
        <taxon>Bacillati</taxon>
        <taxon>Cyanobacteriota</taxon>
        <taxon>Cyanophyceae</taxon>
        <taxon>Nostocales</taxon>
        <taxon>Tolypothrichaceae</taxon>
        <taxon>Tolypothrix</taxon>
    </lineage>
</organism>
<accession>A0A0C1MXL1</accession>
<feature type="coiled-coil region" evidence="9">
    <location>
        <begin position="281"/>
        <end position="354"/>
    </location>
</feature>
<keyword evidence="9" id="KW-0175">Coiled coil</keyword>
<keyword evidence="8" id="KW-0472">Membrane</keyword>
<dbReference type="RefSeq" id="WP_038082400.1">
    <property type="nucleotide sequence ID" value="NZ_JHEG04000001.1"/>
</dbReference>
<gene>
    <name evidence="14" type="ORF">DA73_0238455</name>
    <name evidence="13" type="ORF">DA73_0400031580</name>
</gene>
<keyword evidence="15" id="KW-1185">Reference proteome</keyword>
<dbReference type="InterPro" id="IPR003856">
    <property type="entry name" value="LPS_length_determ_N"/>
</dbReference>
<evidence type="ECO:0000313" key="15">
    <source>
        <dbReference type="Proteomes" id="UP000029738"/>
    </source>
</evidence>
<dbReference type="EMBL" id="JHEG04000001">
    <property type="protein sequence ID" value="KAF3889514.1"/>
    <property type="molecule type" value="Genomic_DNA"/>
</dbReference>
<dbReference type="GO" id="GO:0004713">
    <property type="term" value="F:protein tyrosine kinase activity"/>
    <property type="evidence" value="ECO:0007669"/>
    <property type="project" value="TreeGrafter"/>
</dbReference>
<evidence type="ECO:0000256" key="6">
    <source>
        <dbReference type="ARBA" id="ARBA00022840"/>
    </source>
</evidence>
<reference evidence="14" key="1">
    <citation type="journal article" date="2015" name="Genome Announc.">
        <title>Draft Genome Sequence of Tolypothrix boutellei Strain VB521301.</title>
        <authorList>
            <person name="Chandrababunaidu M.M."/>
            <person name="Singh D."/>
            <person name="Sen D."/>
            <person name="Bhan S."/>
            <person name="Das S."/>
            <person name="Gupta A."/>
            <person name="Adhikary S.P."/>
            <person name="Tripathy S."/>
        </authorList>
    </citation>
    <scope>NUCLEOTIDE SEQUENCE</scope>
    <source>
        <strain evidence="14">VB521301</strain>
    </source>
</reference>
<proteinExistence type="inferred from homology"/>
<evidence type="ECO:0000259" key="10">
    <source>
        <dbReference type="Pfam" id="PF01656"/>
    </source>
</evidence>
<dbReference type="InterPro" id="IPR032807">
    <property type="entry name" value="GNVR"/>
</dbReference>
<dbReference type="InterPro" id="IPR050445">
    <property type="entry name" value="Bact_polysacc_biosynth/exp"/>
</dbReference>
<evidence type="ECO:0000256" key="9">
    <source>
        <dbReference type="SAM" id="Coils"/>
    </source>
</evidence>
<dbReference type="Proteomes" id="UP000029738">
    <property type="component" value="Unassembled WGS sequence"/>
</dbReference>
<dbReference type="AlphaFoldDB" id="A0A0C1MXL1"/>
<name>A0A0C1MXL1_9CYAN</name>
<evidence type="ECO:0000259" key="11">
    <source>
        <dbReference type="Pfam" id="PF02706"/>
    </source>
</evidence>
<dbReference type="InterPro" id="IPR005702">
    <property type="entry name" value="Wzc-like_C"/>
</dbReference>
<reference evidence="13" key="2">
    <citation type="submission" date="2019-11" db="EMBL/GenBank/DDBJ databases">
        <title>Improved Assembly of Tolypothrix boutellei genome.</title>
        <authorList>
            <person name="Sarangi A.N."/>
            <person name="Mukherjee M."/>
            <person name="Ghosh S."/>
            <person name="Singh D."/>
            <person name="Das A."/>
            <person name="Kant S."/>
            <person name="Prusty A."/>
            <person name="Tripathy S."/>
        </authorList>
    </citation>
    <scope>NUCLEOTIDE SEQUENCE</scope>
    <source>
        <strain evidence="13">VB521301</strain>
    </source>
</reference>
<keyword evidence="5" id="KW-0547">Nucleotide-binding</keyword>
<dbReference type="InterPro" id="IPR027417">
    <property type="entry name" value="P-loop_NTPase"/>
</dbReference>
<keyword evidence="6" id="KW-0067">ATP-binding</keyword>
<evidence type="ECO:0000256" key="5">
    <source>
        <dbReference type="ARBA" id="ARBA00022741"/>
    </source>
</evidence>
<evidence type="ECO:0000256" key="8">
    <source>
        <dbReference type="ARBA" id="ARBA00023136"/>
    </source>
</evidence>
<dbReference type="PANTHER" id="PTHR32309">
    <property type="entry name" value="TYROSINE-PROTEIN KINASE"/>
    <property type="match status" value="1"/>
</dbReference>
<dbReference type="PANTHER" id="PTHR32309:SF13">
    <property type="entry name" value="FERRIC ENTEROBACTIN TRANSPORT PROTEIN FEPE"/>
    <property type="match status" value="1"/>
</dbReference>
<evidence type="ECO:0000313" key="13">
    <source>
        <dbReference type="EMBL" id="KAF3889514.1"/>
    </source>
</evidence>
<dbReference type="STRING" id="1479485.DA73_0238455"/>
<protein>
    <submittedName>
        <fullName evidence="13">AAA family ATPase</fullName>
    </submittedName>
    <submittedName>
        <fullName evidence="14">Exopolysaccharide biosynthesis protein</fullName>
    </submittedName>
</protein>
<evidence type="ECO:0000256" key="4">
    <source>
        <dbReference type="ARBA" id="ARBA00022692"/>
    </source>
</evidence>
<keyword evidence="3" id="KW-1003">Cell membrane</keyword>
<evidence type="ECO:0000256" key="3">
    <source>
        <dbReference type="ARBA" id="ARBA00022475"/>
    </source>
</evidence>
<keyword evidence="4" id="KW-0812">Transmembrane</keyword>
<dbReference type="Gene3D" id="3.40.50.300">
    <property type="entry name" value="P-loop containing nucleotide triphosphate hydrolases"/>
    <property type="match status" value="1"/>
</dbReference>
<dbReference type="Pfam" id="PF02706">
    <property type="entry name" value="Wzz"/>
    <property type="match status" value="1"/>
</dbReference>
<dbReference type="EMBL" id="JHEG02000059">
    <property type="protein sequence ID" value="KIE07077.1"/>
    <property type="molecule type" value="Genomic_DNA"/>
</dbReference>
<evidence type="ECO:0000313" key="14">
    <source>
        <dbReference type="EMBL" id="KIE07077.1"/>
    </source>
</evidence>
<sequence>MNKIATIVTRRWKLLIAFNLFVVLSTGFALVTAKPVWVAGTQLILPKTNSKLDANLGTLGSLRNGEVGFSTEVNPLNVQASIINSDTLLEKVLAVDPEKKKFKSITQYKKLFTVKPEEQSTILSVTVNASSPELALQRAIVLTETYQKRLNELRQANSRARQEYNKQELEQVKLKLTLAQNKLAKFKESSGIVNNEEQTKGIVTTINSLINARAEALASAKANENRLKVLSKRLNLKPDPAIRSLSLGENQEYQIVRQRLSDVENSLRQKQSLFTNEHPEIQTLLIRRKQLQRVLQEYVAQTADGTRVDTTVVPNYPQGRAALIQQLVLAESEASALKEQARQLDTQITQLKDTLKSVPENQAKLSELQRQVDVAAGVYNGLLAQIQQNNIDAFDAYPNVQVLDAPQVDPKPISPKKMLMTINAILASVVGSIALVLFLESRNPLLSAKDLQARKFALMQTIPRMKHSITKFEVINNEIEVEFQRLASAISLQPLKNRRLLVTSAIMGEGKTTVAIGLAYALVDLGFKVLLVDGDFRRSELSRRLGYISGSTVEQVAVQRNLDLLPSFPKEGKIMETIKRGHFERVLATCEENGDYDYVIVDSAPVSLTSETALMATIISNVLFVIRPNSSYKNPVNDSFAQLTQHNVQIFGLVINGVESKTTPYSQPSHAPIANS</sequence>